<name>A0AAW1PJJ1_9CHLO</name>
<evidence type="ECO:0000313" key="2">
    <source>
        <dbReference type="EMBL" id="KAK9809631.1"/>
    </source>
</evidence>
<proteinExistence type="predicted"/>
<evidence type="ECO:0000256" key="1">
    <source>
        <dbReference type="SAM" id="MobiDB-lite"/>
    </source>
</evidence>
<dbReference type="Proteomes" id="UP001465755">
    <property type="component" value="Unassembled WGS sequence"/>
</dbReference>
<protein>
    <submittedName>
        <fullName evidence="2">Uncharacterized protein</fullName>
    </submittedName>
</protein>
<dbReference type="EMBL" id="JALJOQ010000018">
    <property type="protein sequence ID" value="KAK9809631.1"/>
    <property type="molecule type" value="Genomic_DNA"/>
</dbReference>
<sequence>MPFRKSALKGFQVCCLDTAGSRLTAASKGLTSSRHDGSILDAPPLQRPGRHRCDGPDCVETARLTVAISPSGGRLACYAKENTTLHYAALSRRFSARLAAGTSIQPKSHKHASACDFESSDSGSRPALPTSGSPPAASFAASSAPCCTPNSSQSSSLRCRRMATLPELVRHPSLAEADVPMADMGHPGGFARADSCLSGVDAPDAGPGAPWHSGGLLSPQGMARKFQFRDKPWFTSQTVSAGQAAGMPDPALDPSPSTLMRAGSFDPMKAWLSVTTRTDNSRADGLQSINFLPEG</sequence>
<gene>
    <name evidence="2" type="ORF">WJX73_009017</name>
</gene>
<reference evidence="2 3" key="1">
    <citation type="journal article" date="2024" name="Nat. Commun.">
        <title>Phylogenomics reveals the evolutionary origins of lichenization in chlorophyte algae.</title>
        <authorList>
            <person name="Puginier C."/>
            <person name="Libourel C."/>
            <person name="Otte J."/>
            <person name="Skaloud P."/>
            <person name="Haon M."/>
            <person name="Grisel S."/>
            <person name="Petersen M."/>
            <person name="Berrin J.G."/>
            <person name="Delaux P.M."/>
            <person name="Dal Grande F."/>
            <person name="Keller J."/>
        </authorList>
    </citation>
    <scope>NUCLEOTIDE SEQUENCE [LARGE SCALE GENOMIC DNA]</scope>
    <source>
        <strain evidence="2 3">SAG 2036</strain>
    </source>
</reference>
<feature type="region of interest" description="Disordered" evidence="1">
    <location>
        <begin position="103"/>
        <end position="136"/>
    </location>
</feature>
<evidence type="ECO:0000313" key="3">
    <source>
        <dbReference type="Proteomes" id="UP001465755"/>
    </source>
</evidence>
<comment type="caution">
    <text evidence="2">The sequence shown here is derived from an EMBL/GenBank/DDBJ whole genome shotgun (WGS) entry which is preliminary data.</text>
</comment>
<organism evidence="2 3">
    <name type="scientific">Symbiochloris irregularis</name>
    <dbReference type="NCBI Taxonomy" id="706552"/>
    <lineage>
        <taxon>Eukaryota</taxon>
        <taxon>Viridiplantae</taxon>
        <taxon>Chlorophyta</taxon>
        <taxon>core chlorophytes</taxon>
        <taxon>Trebouxiophyceae</taxon>
        <taxon>Trebouxiales</taxon>
        <taxon>Trebouxiaceae</taxon>
        <taxon>Symbiochloris</taxon>
    </lineage>
</organism>
<keyword evidence="3" id="KW-1185">Reference proteome</keyword>
<accession>A0AAW1PJJ1</accession>
<dbReference type="AlphaFoldDB" id="A0AAW1PJJ1"/>